<feature type="region of interest" description="Disordered" evidence="1">
    <location>
        <begin position="1"/>
        <end position="23"/>
    </location>
</feature>
<reference evidence="2 3" key="1">
    <citation type="submission" date="2024-07" db="EMBL/GenBank/DDBJ databases">
        <title>Section-level genome sequencing and comparative genomics of Aspergillus sections Usti and Cavernicolus.</title>
        <authorList>
            <consortium name="Lawrence Berkeley National Laboratory"/>
            <person name="Nybo J.L."/>
            <person name="Vesth T.C."/>
            <person name="Theobald S."/>
            <person name="Frisvad J.C."/>
            <person name="Larsen T.O."/>
            <person name="Kjaerboelling I."/>
            <person name="Rothschild-Mancinelli K."/>
            <person name="Lyhne E.K."/>
            <person name="Kogle M.E."/>
            <person name="Barry K."/>
            <person name="Clum A."/>
            <person name="Na H."/>
            <person name="Ledsgaard L."/>
            <person name="Lin J."/>
            <person name="Lipzen A."/>
            <person name="Kuo A."/>
            <person name="Riley R."/>
            <person name="Mondo S."/>
            <person name="Labutti K."/>
            <person name="Haridas S."/>
            <person name="Pangalinan J."/>
            <person name="Salamov A.A."/>
            <person name="Simmons B.A."/>
            <person name="Magnuson J.K."/>
            <person name="Chen J."/>
            <person name="Drula E."/>
            <person name="Henrissat B."/>
            <person name="Wiebenga A."/>
            <person name="Lubbers R.J."/>
            <person name="Gomes A.C."/>
            <person name="Makela M.R."/>
            <person name="Stajich J."/>
            <person name="Grigoriev I.V."/>
            <person name="Mortensen U.H."/>
            <person name="De Vries R.P."/>
            <person name="Baker S.E."/>
            <person name="Andersen M.R."/>
        </authorList>
    </citation>
    <scope>NUCLEOTIDE SEQUENCE [LARGE SCALE GENOMIC DNA]</scope>
    <source>
        <strain evidence="2 3">CBS 588.65</strain>
    </source>
</reference>
<evidence type="ECO:0000256" key="1">
    <source>
        <dbReference type="SAM" id="MobiDB-lite"/>
    </source>
</evidence>
<name>A0ABR4GZI6_9EURO</name>
<proteinExistence type="predicted"/>
<dbReference type="EMBL" id="JBFXLT010000108">
    <property type="protein sequence ID" value="KAL2808606.1"/>
    <property type="molecule type" value="Genomic_DNA"/>
</dbReference>
<evidence type="ECO:0000313" key="3">
    <source>
        <dbReference type="Proteomes" id="UP001610334"/>
    </source>
</evidence>
<accession>A0ABR4GZI6</accession>
<sequence length="314" mass="34063">MPISTLRQTPEVSRTSVPQRSHAAIHRGNPLIASLQIELASIPESLSSDSSLYDLIDSRSIYATTISTSTSTSTSSRTSANTSTISISPSTRLPCTFHHLPLVITGCVNAGMSVCEIGQYLHRVICTNTNVTDSSILVSSTATGHGIGLVNRMLAANKPYYTIATRVMRILDLRNSDGCPLYAYVDPGDLDLVPRRGEETARTDSGGNRNGKGNGGIRHVQATTQPKRERHWAPGQGLLRCWLGDMSDEEVEGLVEVRDEDDCDDTGVRGDGQRVGLPRLANVSQHTVTIVHPSSPPRSVRVEFRRVGSDSMWI</sequence>
<keyword evidence="3" id="KW-1185">Reference proteome</keyword>
<comment type="caution">
    <text evidence="2">The sequence shown here is derived from an EMBL/GenBank/DDBJ whole genome shotgun (WGS) entry which is preliminary data.</text>
</comment>
<feature type="compositionally biased region" description="Polar residues" evidence="1">
    <location>
        <begin position="1"/>
        <end position="19"/>
    </location>
</feature>
<organism evidence="2 3">
    <name type="scientific">Aspergillus granulosus</name>
    <dbReference type="NCBI Taxonomy" id="176169"/>
    <lineage>
        <taxon>Eukaryota</taxon>
        <taxon>Fungi</taxon>
        <taxon>Dikarya</taxon>
        <taxon>Ascomycota</taxon>
        <taxon>Pezizomycotina</taxon>
        <taxon>Eurotiomycetes</taxon>
        <taxon>Eurotiomycetidae</taxon>
        <taxon>Eurotiales</taxon>
        <taxon>Aspergillaceae</taxon>
        <taxon>Aspergillus</taxon>
        <taxon>Aspergillus subgen. Nidulantes</taxon>
    </lineage>
</organism>
<gene>
    <name evidence="2" type="ORF">BJX63DRAFT_435972</name>
</gene>
<protein>
    <submittedName>
        <fullName evidence="2">Uncharacterized protein</fullName>
    </submittedName>
</protein>
<dbReference type="Proteomes" id="UP001610334">
    <property type="component" value="Unassembled WGS sequence"/>
</dbReference>
<evidence type="ECO:0000313" key="2">
    <source>
        <dbReference type="EMBL" id="KAL2808606.1"/>
    </source>
</evidence>
<feature type="region of interest" description="Disordered" evidence="1">
    <location>
        <begin position="197"/>
        <end position="219"/>
    </location>
</feature>